<accession>A0A4R6UJM5</accession>
<dbReference type="Proteomes" id="UP000295281">
    <property type="component" value="Unassembled WGS sequence"/>
</dbReference>
<reference evidence="2 3" key="1">
    <citation type="submission" date="2019-03" db="EMBL/GenBank/DDBJ databases">
        <title>Genomic Encyclopedia of Type Strains, Phase IV (KMG-IV): sequencing the most valuable type-strain genomes for metagenomic binning, comparative biology and taxonomic classification.</title>
        <authorList>
            <person name="Goeker M."/>
        </authorList>
    </citation>
    <scope>NUCLEOTIDE SEQUENCE [LARGE SCALE GENOMIC DNA]</scope>
    <source>
        <strain evidence="2 3">DSM 46770</strain>
    </source>
</reference>
<organism evidence="2 3">
    <name type="scientific">Actinorugispora endophytica</name>
    <dbReference type="NCBI Taxonomy" id="1605990"/>
    <lineage>
        <taxon>Bacteria</taxon>
        <taxon>Bacillati</taxon>
        <taxon>Actinomycetota</taxon>
        <taxon>Actinomycetes</taxon>
        <taxon>Streptosporangiales</taxon>
        <taxon>Nocardiopsidaceae</taxon>
        <taxon>Actinorugispora</taxon>
    </lineage>
</organism>
<dbReference type="CDD" id="cd00093">
    <property type="entry name" value="HTH_XRE"/>
    <property type="match status" value="1"/>
</dbReference>
<dbReference type="OrthoDB" id="3213425at2"/>
<evidence type="ECO:0000313" key="3">
    <source>
        <dbReference type="Proteomes" id="UP000295281"/>
    </source>
</evidence>
<keyword evidence="3" id="KW-1185">Reference proteome</keyword>
<comment type="caution">
    <text evidence="2">The sequence shown here is derived from an EMBL/GenBank/DDBJ whole genome shotgun (WGS) entry which is preliminary data.</text>
</comment>
<feature type="domain" description="HTH cro/C1-type" evidence="1">
    <location>
        <begin position="9"/>
        <end position="64"/>
    </location>
</feature>
<sequence>MTPDRIREQLRQARRASGLVWVRFSAGAGYAESYLRNVENGNRALTADVVAAYDEVLGTGGRFTRLLQDCRNSAGWELPQNLALLGGLADGRGRMLRRDFIAATAALTVSVTSWARACLQMSCPHQE</sequence>
<evidence type="ECO:0000259" key="1">
    <source>
        <dbReference type="SMART" id="SM00530"/>
    </source>
</evidence>
<name>A0A4R6UJM5_9ACTN</name>
<evidence type="ECO:0000313" key="2">
    <source>
        <dbReference type="EMBL" id="TDQ46316.1"/>
    </source>
</evidence>
<protein>
    <submittedName>
        <fullName evidence="2">Helix-turn-helix protein</fullName>
    </submittedName>
</protein>
<dbReference type="EMBL" id="SNYN01000025">
    <property type="protein sequence ID" value="TDQ46316.1"/>
    <property type="molecule type" value="Genomic_DNA"/>
</dbReference>
<dbReference type="Pfam" id="PF13560">
    <property type="entry name" value="HTH_31"/>
    <property type="match status" value="1"/>
</dbReference>
<dbReference type="GO" id="GO:0003677">
    <property type="term" value="F:DNA binding"/>
    <property type="evidence" value="ECO:0007669"/>
    <property type="project" value="InterPro"/>
</dbReference>
<proteinExistence type="predicted"/>
<dbReference type="Gene3D" id="1.10.260.40">
    <property type="entry name" value="lambda repressor-like DNA-binding domains"/>
    <property type="match status" value="1"/>
</dbReference>
<gene>
    <name evidence="2" type="ORF">EV190_1252</name>
</gene>
<dbReference type="InterPro" id="IPR001387">
    <property type="entry name" value="Cro/C1-type_HTH"/>
</dbReference>
<dbReference type="SUPFAM" id="SSF47413">
    <property type="entry name" value="lambda repressor-like DNA-binding domains"/>
    <property type="match status" value="1"/>
</dbReference>
<dbReference type="SMART" id="SM00530">
    <property type="entry name" value="HTH_XRE"/>
    <property type="match status" value="1"/>
</dbReference>
<dbReference type="InterPro" id="IPR010982">
    <property type="entry name" value="Lambda_DNA-bd_dom_sf"/>
</dbReference>
<dbReference type="RefSeq" id="WP_133743153.1">
    <property type="nucleotide sequence ID" value="NZ_SNYN01000025.1"/>
</dbReference>
<dbReference type="AlphaFoldDB" id="A0A4R6UJM5"/>